<evidence type="ECO:0008006" key="4">
    <source>
        <dbReference type="Google" id="ProtNLM"/>
    </source>
</evidence>
<feature type="chain" id="PRO_5012069397" description="Secreted protein" evidence="1">
    <location>
        <begin position="25"/>
        <end position="67"/>
    </location>
</feature>
<dbReference type="AlphaFoldDB" id="A0A1L7V061"/>
<reference evidence="3" key="1">
    <citation type="journal article" date="2016" name="Genome Biol. Evol.">
        <title>Comparative 'omics' of the Fusarium fujikuroi species complex highlights differences in genetic potential and metabolite synthesis.</title>
        <authorList>
            <person name="Niehaus E.-M."/>
            <person name="Muensterkoetter M."/>
            <person name="Proctor R.H."/>
            <person name="Brown D.W."/>
            <person name="Sharon A."/>
            <person name="Idan Y."/>
            <person name="Oren-Young L."/>
            <person name="Sieber C.M."/>
            <person name="Novak O."/>
            <person name="Pencik A."/>
            <person name="Tarkowska D."/>
            <person name="Hromadova K."/>
            <person name="Freeman S."/>
            <person name="Maymon M."/>
            <person name="Elazar M."/>
            <person name="Youssef S.A."/>
            <person name="El-Shabrawy E.S.M."/>
            <person name="Shalaby A.B.A."/>
            <person name="Houterman P."/>
            <person name="Brock N.L."/>
            <person name="Burkhardt I."/>
            <person name="Tsavkelova E.A."/>
            <person name="Dickschat J.S."/>
            <person name="Galuszka P."/>
            <person name="Gueldener U."/>
            <person name="Tudzynski B."/>
        </authorList>
    </citation>
    <scope>NUCLEOTIDE SEQUENCE [LARGE SCALE GENOMIC DNA]</scope>
    <source>
        <strain evidence="3">ET1</strain>
    </source>
</reference>
<evidence type="ECO:0000256" key="1">
    <source>
        <dbReference type="SAM" id="SignalP"/>
    </source>
</evidence>
<feature type="signal peptide" evidence="1">
    <location>
        <begin position="1"/>
        <end position="24"/>
    </location>
</feature>
<protein>
    <recommendedName>
        <fullName evidence="4">Secreted protein</fullName>
    </recommendedName>
</protein>
<dbReference type="EMBL" id="FJOF01000001">
    <property type="protein sequence ID" value="CZR33839.1"/>
    <property type="molecule type" value="Genomic_DNA"/>
</dbReference>
<evidence type="ECO:0000313" key="3">
    <source>
        <dbReference type="Proteomes" id="UP000183971"/>
    </source>
</evidence>
<accession>A0A1L7V061</accession>
<dbReference type="Proteomes" id="UP000183971">
    <property type="component" value="Unassembled WGS sequence"/>
</dbReference>
<dbReference type="GeneID" id="42046443"/>
<comment type="caution">
    <text evidence="2">The sequence shown here is derived from an EMBL/GenBank/DDBJ whole genome shotgun (WGS) entry which is preliminary data.</text>
</comment>
<evidence type="ECO:0000313" key="2">
    <source>
        <dbReference type="EMBL" id="CZR33839.1"/>
    </source>
</evidence>
<proteinExistence type="predicted"/>
<organism evidence="2 3">
    <name type="scientific">Fusarium proliferatum (strain ET1)</name>
    <name type="common">Orchid endophyte fungus</name>
    <dbReference type="NCBI Taxonomy" id="1227346"/>
    <lineage>
        <taxon>Eukaryota</taxon>
        <taxon>Fungi</taxon>
        <taxon>Dikarya</taxon>
        <taxon>Ascomycota</taxon>
        <taxon>Pezizomycotina</taxon>
        <taxon>Sordariomycetes</taxon>
        <taxon>Hypocreomycetidae</taxon>
        <taxon>Hypocreales</taxon>
        <taxon>Nectriaceae</taxon>
        <taxon>Fusarium</taxon>
        <taxon>Fusarium fujikuroi species complex</taxon>
    </lineage>
</organism>
<dbReference type="VEuPathDB" id="FungiDB:FPRO_01556"/>
<name>A0A1L7V061_FUSPR</name>
<dbReference type="RefSeq" id="XP_031074917.1">
    <property type="nucleotide sequence ID" value="XM_031230162.1"/>
</dbReference>
<keyword evidence="3" id="KW-1185">Reference proteome</keyword>
<keyword evidence="1" id="KW-0732">Signal</keyword>
<sequence length="67" mass="7039">MPVSVSASACLCLCLCTCARTCTSNAVPRAALPRLALLACLALSYLRCCTLAVSMSHAPAPHSCWRQ</sequence>
<gene>
    <name evidence="2" type="ORF">FPRO_01556</name>
</gene>